<sequence>LVLLLFAIAFGATFIVMELLVLIIVVAFLCFIFIVAFWSVIVSFLKKYKMFADLLNNKKKIFEMLSPKNLAMLILISLVRFGVIIIMTLVAYWGFGVNVPIVAIILGVAVGQIVSFIPVTLNGLGAREASFSGIMILYGVPMAATIGAVSITLILNYGLGIAIILLWNLFPFSKKK</sequence>
<evidence type="ECO:0000256" key="1">
    <source>
        <dbReference type="SAM" id="Phobius"/>
    </source>
</evidence>
<dbReference type="Proteomes" id="UP000722459">
    <property type="component" value="Unassembled WGS sequence"/>
</dbReference>
<organism evidence="2 3">
    <name type="scientific">Candidatus Iainarchaeum sp</name>
    <dbReference type="NCBI Taxonomy" id="3101447"/>
    <lineage>
        <taxon>Archaea</taxon>
        <taxon>Candidatus Iainarchaeota</taxon>
        <taxon>Candidatus Iainarchaeia</taxon>
        <taxon>Candidatus Iainarchaeales</taxon>
        <taxon>Candidatus Iainarchaeaceae</taxon>
        <taxon>Candidatus Iainarchaeum</taxon>
    </lineage>
</organism>
<evidence type="ECO:0000313" key="3">
    <source>
        <dbReference type="Proteomes" id="UP000722459"/>
    </source>
</evidence>
<feature type="transmembrane region" description="Helical" evidence="1">
    <location>
        <begin position="101"/>
        <end position="124"/>
    </location>
</feature>
<name>A0A8T5GGU3_9ARCH</name>
<gene>
    <name evidence="2" type="ORF">HON47_05265</name>
</gene>
<feature type="transmembrane region" description="Helical" evidence="1">
    <location>
        <begin position="70"/>
        <end position="95"/>
    </location>
</feature>
<reference evidence="2" key="1">
    <citation type="journal article" date="2021" name="ISME J.">
        <title>Mercury methylation by metabolically versatile and cosmopolitan marine bacteria.</title>
        <authorList>
            <person name="Lin H."/>
            <person name="Ascher D.B."/>
            <person name="Myung Y."/>
            <person name="Lamborg C.H."/>
            <person name="Hallam S.J."/>
            <person name="Gionfriddo C.M."/>
            <person name="Holt K.E."/>
            <person name="Moreau J.W."/>
        </authorList>
    </citation>
    <scope>NUCLEOTIDE SEQUENCE</scope>
    <source>
        <strain evidence="2">SI075_bin30</strain>
    </source>
</reference>
<feature type="transmembrane region" description="Helical" evidence="1">
    <location>
        <begin position="21"/>
        <end position="45"/>
    </location>
</feature>
<feature type="non-terminal residue" evidence="2">
    <location>
        <position position="1"/>
    </location>
</feature>
<keyword evidence="1" id="KW-1133">Transmembrane helix</keyword>
<proteinExistence type="predicted"/>
<keyword evidence="1" id="KW-0472">Membrane</keyword>
<protein>
    <recommendedName>
        <fullName evidence="4">Flippase-like domain-containing protein</fullName>
    </recommendedName>
</protein>
<feature type="transmembrane region" description="Helical" evidence="1">
    <location>
        <begin position="136"/>
        <end position="167"/>
    </location>
</feature>
<accession>A0A8T5GGU3</accession>
<dbReference type="AlphaFoldDB" id="A0A8T5GGU3"/>
<keyword evidence="1" id="KW-0812">Transmembrane</keyword>
<dbReference type="EMBL" id="JABJNZ010000065">
    <property type="protein sequence ID" value="MBT4870958.1"/>
    <property type="molecule type" value="Genomic_DNA"/>
</dbReference>
<evidence type="ECO:0008006" key="4">
    <source>
        <dbReference type="Google" id="ProtNLM"/>
    </source>
</evidence>
<comment type="caution">
    <text evidence="2">The sequence shown here is derived from an EMBL/GenBank/DDBJ whole genome shotgun (WGS) entry which is preliminary data.</text>
</comment>
<evidence type="ECO:0000313" key="2">
    <source>
        <dbReference type="EMBL" id="MBT4870958.1"/>
    </source>
</evidence>